<keyword evidence="3" id="KW-1185">Reference proteome</keyword>
<feature type="transmembrane region" description="Helical" evidence="1">
    <location>
        <begin position="12"/>
        <end position="32"/>
    </location>
</feature>
<feature type="transmembrane region" description="Helical" evidence="1">
    <location>
        <begin position="101"/>
        <end position="121"/>
    </location>
</feature>
<dbReference type="EMBL" id="CP036339">
    <property type="protein sequence ID" value="QDT73827.1"/>
    <property type="molecule type" value="Genomic_DNA"/>
</dbReference>
<keyword evidence="1" id="KW-0472">Membrane</keyword>
<keyword evidence="1" id="KW-1133">Transmembrane helix</keyword>
<dbReference type="KEGG" id="llh:I41_30180"/>
<dbReference type="RefSeq" id="WP_145433476.1">
    <property type="nucleotide sequence ID" value="NZ_CP036339.1"/>
</dbReference>
<sequence>MQSILRDPLFRRTLIATVGVGTLGSLLAGLAISVSLWAVLLAVIGALISLALGFLLAVSVLAHREVGAHRFWKCALQNYLFTLVLNALLAFSMAADHWVQFTYGLIGLAVLSPLIVGVNWFTHAATPKAA</sequence>
<dbReference type="Proteomes" id="UP000317909">
    <property type="component" value="Chromosome"/>
</dbReference>
<keyword evidence="1" id="KW-0812">Transmembrane</keyword>
<feature type="transmembrane region" description="Helical" evidence="1">
    <location>
        <begin position="74"/>
        <end position="95"/>
    </location>
</feature>
<proteinExistence type="predicted"/>
<feature type="transmembrane region" description="Helical" evidence="1">
    <location>
        <begin position="38"/>
        <end position="62"/>
    </location>
</feature>
<accession>A0A517TZL7</accession>
<evidence type="ECO:0000256" key="1">
    <source>
        <dbReference type="SAM" id="Phobius"/>
    </source>
</evidence>
<gene>
    <name evidence="2" type="ORF">I41_30180</name>
</gene>
<evidence type="ECO:0000313" key="3">
    <source>
        <dbReference type="Proteomes" id="UP000317909"/>
    </source>
</evidence>
<protein>
    <submittedName>
        <fullName evidence="2">Uncharacterized protein</fullName>
    </submittedName>
</protein>
<dbReference type="AlphaFoldDB" id="A0A517TZL7"/>
<reference evidence="2 3" key="1">
    <citation type="submission" date="2019-02" db="EMBL/GenBank/DDBJ databases">
        <title>Deep-cultivation of Planctomycetes and their phenomic and genomic characterization uncovers novel biology.</title>
        <authorList>
            <person name="Wiegand S."/>
            <person name="Jogler M."/>
            <person name="Boedeker C."/>
            <person name="Pinto D."/>
            <person name="Vollmers J."/>
            <person name="Rivas-Marin E."/>
            <person name="Kohn T."/>
            <person name="Peeters S.H."/>
            <person name="Heuer A."/>
            <person name="Rast P."/>
            <person name="Oberbeckmann S."/>
            <person name="Bunk B."/>
            <person name="Jeske O."/>
            <person name="Meyerdierks A."/>
            <person name="Storesund J.E."/>
            <person name="Kallscheuer N."/>
            <person name="Luecker S."/>
            <person name="Lage O.M."/>
            <person name="Pohl T."/>
            <person name="Merkel B.J."/>
            <person name="Hornburger P."/>
            <person name="Mueller R.-W."/>
            <person name="Bruemmer F."/>
            <person name="Labrenz M."/>
            <person name="Spormann A.M."/>
            <person name="Op den Camp H."/>
            <person name="Overmann J."/>
            <person name="Amann R."/>
            <person name="Jetten M.S.M."/>
            <person name="Mascher T."/>
            <person name="Medema M.H."/>
            <person name="Devos D.P."/>
            <person name="Kaster A.-K."/>
            <person name="Ovreas L."/>
            <person name="Rohde M."/>
            <person name="Galperin M.Y."/>
            <person name="Jogler C."/>
        </authorList>
    </citation>
    <scope>NUCLEOTIDE SEQUENCE [LARGE SCALE GENOMIC DNA]</scope>
    <source>
        <strain evidence="2 3">I41</strain>
    </source>
</reference>
<organism evidence="2 3">
    <name type="scientific">Lacipirellula limnantheis</name>
    <dbReference type="NCBI Taxonomy" id="2528024"/>
    <lineage>
        <taxon>Bacteria</taxon>
        <taxon>Pseudomonadati</taxon>
        <taxon>Planctomycetota</taxon>
        <taxon>Planctomycetia</taxon>
        <taxon>Pirellulales</taxon>
        <taxon>Lacipirellulaceae</taxon>
        <taxon>Lacipirellula</taxon>
    </lineage>
</organism>
<evidence type="ECO:0000313" key="2">
    <source>
        <dbReference type="EMBL" id="QDT73827.1"/>
    </source>
</evidence>
<name>A0A517TZL7_9BACT</name>